<protein>
    <submittedName>
        <fullName evidence="2">Uncharacterized protein</fullName>
    </submittedName>
</protein>
<comment type="caution">
    <text evidence="2">The sequence shown here is derived from an EMBL/GenBank/DDBJ whole genome shotgun (WGS) entry which is preliminary data.</text>
</comment>
<proteinExistence type="predicted"/>
<dbReference type="Proteomes" id="UP000708148">
    <property type="component" value="Unassembled WGS sequence"/>
</dbReference>
<name>A0A8S1IWN9_9CHLO</name>
<dbReference type="EMBL" id="CAJHUC010000809">
    <property type="protein sequence ID" value="CAD7698317.1"/>
    <property type="molecule type" value="Genomic_DNA"/>
</dbReference>
<dbReference type="Pfam" id="PF08642">
    <property type="entry name" value="Rxt3"/>
    <property type="match status" value="1"/>
</dbReference>
<evidence type="ECO:0000256" key="1">
    <source>
        <dbReference type="SAM" id="MobiDB-lite"/>
    </source>
</evidence>
<dbReference type="AlphaFoldDB" id="A0A8S1IWN9"/>
<evidence type="ECO:0000313" key="2">
    <source>
        <dbReference type="EMBL" id="CAD7698317.1"/>
    </source>
</evidence>
<dbReference type="InterPro" id="IPR036609">
    <property type="entry name" value="LCCL_sf"/>
</dbReference>
<feature type="region of interest" description="Disordered" evidence="1">
    <location>
        <begin position="1"/>
        <end position="40"/>
    </location>
</feature>
<dbReference type="OrthoDB" id="3596986at2759"/>
<keyword evidence="3" id="KW-1185">Reference proteome</keyword>
<dbReference type="InterPro" id="IPR013951">
    <property type="entry name" value="Rxt3"/>
</dbReference>
<accession>A0A8S1IWN9</accession>
<organism evidence="2 3">
    <name type="scientific">Ostreobium quekettii</name>
    <dbReference type="NCBI Taxonomy" id="121088"/>
    <lineage>
        <taxon>Eukaryota</taxon>
        <taxon>Viridiplantae</taxon>
        <taxon>Chlorophyta</taxon>
        <taxon>core chlorophytes</taxon>
        <taxon>Ulvophyceae</taxon>
        <taxon>TCBD clade</taxon>
        <taxon>Bryopsidales</taxon>
        <taxon>Ostreobineae</taxon>
        <taxon>Ostreobiaceae</taxon>
        <taxon>Ostreobium</taxon>
    </lineage>
</organism>
<evidence type="ECO:0000313" key="3">
    <source>
        <dbReference type="Proteomes" id="UP000708148"/>
    </source>
</evidence>
<dbReference type="Gene3D" id="2.170.130.20">
    <property type="entry name" value="LCCL-like domain"/>
    <property type="match status" value="1"/>
</dbReference>
<reference evidence="2" key="1">
    <citation type="submission" date="2020-12" db="EMBL/GenBank/DDBJ databases">
        <authorList>
            <person name="Iha C."/>
        </authorList>
    </citation>
    <scope>NUCLEOTIDE SEQUENCE</scope>
</reference>
<gene>
    <name evidence="2" type="ORF">OSTQU699_LOCUS3678</name>
</gene>
<sequence>MSKRPFSEVGVGCETESPAVVPGPSRPPKIEPNGVVDPAEGIVPKEEDKKRVCLEKTEASLLHSTEVKAEGPMMVIEYREGDLAKQLLAVKSREEGPQNVEVVFLADLMTCSHQPVRARQLWGDLIYTHDSDIVAVLLHLGYYRMVPERPPSIVMEIRALIKLLPVQQYYASNTRHGLRSRSWRMDPSKDRKYCSYKVEGCWLVKDDNTSVELYPALEKESDFIPTFTPAAFDRAMNTRATTASAERRQRYVPELCFLFNLCNEPWLKYSMQAVADRGLKQWQWTSARLHSEVLYLETKRERFELAWTEGDSNQQQQQQPNQEKVDLYQWSKCKSPLPLAKMRQHGTPLSKDQVDVVHPNLKWNEVKWGMNSVQVRGEDHQVLRIHFMQRSHQKDSQSSS</sequence>